<dbReference type="InterPro" id="IPR001227">
    <property type="entry name" value="Ac_transferase_dom_sf"/>
</dbReference>
<evidence type="ECO:0000256" key="4">
    <source>
        <dbReference type="ARBA" id="ARBA00022679"/>
    </source>
</evidence>
<feature type="compositionally biased region" description="Polar residues" evidence="10">
    <location>
        <begin position="2333"/>
        <end position="2348"/>
    </location>
</feature>
<protein>
    <submittedName>
        <fullName evidence="14">Beta-ketoacyl synthase domain-containing protein</fullName>
    </submittedName>
</protein>
<feature type="domain" description="Carrier" evidence="11">
    <location>
        <begin position="3393"/>
        <end position="3468"/>
    </location>
</feature>
<dbReference type="Pfam" id="PF00550">
    <property type="entry name" value="PP-binding"/>
    <property type="match status" value="2"/>
</dbReference>
<dbReference type="InterPro" id="IPR013120">
    <property type="entry name" value="FAR_NAD-bd"/>
</dbReference>
<dbReference type="SUPFAM" id="SSF51735">
    <property type="entry name" value="NAD(P)-binding Rossmann-fold domains"/>
    <property type="match status" value="3"/>
</dbReference>
<feature type="compositionally biased region" description="Polar residues" evidence="10">
    <location>
        <begin position="29"/>
        <end position="43"/>
    </location>
</feature>
<dbReference type="Proteomes" id="UP001629113">
    <property type="component" value="Unassembled WGS sequence"/>
</dbReference>
<keyword evidence="7" id="KW-0012">Acyltransferase</keyword>
<feature type="domain" description="PKS/mFAS DH" evidence="13">
    <location>
        <begin position="932"/>
        <end position="1242"/>
    </location>
</feature>
<dbReference type="Gene3D" id="3.40.50.720">
    <property type="entry name" value="NAD(P)-binding Rossmann-like Domain"/>
    <property type="match status" value="4"/>
</dbReference>
<dbReference type="SUPFAM" id="SSF55048">
    <property type="entry name" value="Probable ACP-binding domain of malonyl-CoA ACP transacylase"/>
    <property type="match status" value="1"/>
</dbReference>
<dbReference type="Gene3D" id="1.10.1200.10">
    <property type="entry name" value="ACP-like"/>
    <property type="match status" value="2"/>
</dbReference>
<dbReference type="InterPro" id="IPR042104">
    <property type="entry name" value="PKS_dehydratase_sf"/>
</dbReference>
<dbReference type="InterPro" id="IPR036291">
    <property type="entry name" value="NAD(P)-bd_dom_sf"/>
</dbReference>
<dbReference type="InterPro" id="IPR009081">
    <property type="entry name" value="PP-bd_ACP"/>
</dbReference>
<dbReference type="InterPro" id="IPR013149">
    <property type="entry name" value="ADH-like_C"/>
</dbReference>
<dbReference type="SUPFAM" id="SSF52151">
    <property type="entry name" value="FabD/lysophospholipase-like"/>
    <property type="match status" value="1"/>
</dbReference>
<feature type="active site" description="Proton acceptor; for dehydratase activity" evidence="9">
    <location>
        <position position="964"/>
    </location>
</feature>
<feature type="region of interest" description="Disordered" evidence="10">
    <location>
        <begin position="1"/>
        <end position="43"/>
    </location>
</feature>
<dbReference type="InterPro" id="IPR014043">
    <property type="entry name" value="Acyl_transferase_dom"/>
</dbReference>
<dbReference type="Pfam" id="PF00668">
    <property type="entry name" value="Condensation"/>
    <property type="match status" value="1"/>
</dbReference>
<keyword evidence="5" id="KW-0521">NADP</keyword>
<dbReference type="InterPro" id="IPR018201">
    <property type="entry name" value="Ketoacyl_synth_AS"/>
</dbReference>
<dbReference type="InterPro" id="IPR020807">
    <property type="entry name" value="PKS_DH"/>
</dbReference>
<dbReference type="EMBL" id="JBFCZG010000002">
    <property type="protein sequence ID" value="KAL3426470.1"/>
    <property type="molecule type" value="Genomic_DNA"/>
</dbReference>
<dbReference type="Gene3D" id="3.30.300.30">
    <property type="match status" value="1"/>
</dbReference>
<dbReference type="InterPro" id="IPR014030">
    <property type="entry name" value="Ketoacyl_synth_N"/>
</dbReference>
<dbReference type="SMART" id="SM00823">
    <property type="entry name" value="PKS_PP"/>
    <property type="match status" value="2"/>
</dbReference>
<feature type="region of interest" description="N-terminal hotdog fold" evidence="9">
    <location>
        <begin position="932"/>
        <end position="1064"/>
    </location>
</feature>
<dbReference type="SMART" id="SM00829">
    <property type="entry name" value="PKS_ER"/>
    <property type="match status" value="1"/>
</dbReference>
<dbReference type="CDD" id="cd00833">
    <property type="entry name" value="PKS"/>
    <property type="match status" value="1"/>
</dbReference>
<evidence type="ECO:0000256" key="9">
    <source>
        <dbReference type="PROSITE-ProRule" id="PRU01363"/>
    </source>
</evidence>
<evidence type="ECO:0000259" key="11">
    <source>
        <dbReference type="PROSITE" id="PS50075"/>
    </source>
</evidence>
<dbReference type="InterPro" id="IPR049551">
    <property type="entry name" value="PKS_DH_C"/>
</dbReference>
<dbReference type="Gene3D" id="3.40.47.10">
    <property type="match status" value="1"/>
</dbReference>
<dbReference type="SMART" id="SM00822">
    <property type="entry name" value="PKS_KR"/>
    <property type="match status" value="1"/>
</dbReference>
<dbReference type="SUPFAM" id="SSF52777">
    <property type="entry name" value="CoA-dependent acyltransferases"/>
    <property type="match status" value="2"/>
</dbReference>
<dbReference type="SMART" id="SM00826">
    <property type="entry name" value="PKS_DH"/>
    <property type="match status" value="1"/>
</dbReference>
<dbReference type="SUPFAM" id="SSF56801">
    <property type="entry name" value="Acetyl-CoA synthetase-like"/>
    <property type="match status" value="1"/>
</dbReference>
<dbReference type="SUPFAM" id="SSF53901">
    <property type="entry name" value="Thiolase-like"/>
    <property type="match status" value="1"/>
</dbReference>
<evidence type="ECO:0000313" key="14">
    <source>
        <dbReference type="EMBL" id="KAL3426470.1"/>
    </source>
</evidence>
<dbReference type="PROSITE" id="PS00606">
    <property type="entry name" value="KS3_1"/>
    <property type="match status" value="1"/>
</dbReference>
<evidence type="ECO:0000256" key="7">
    <source>
        <dbReference type="ARBA" id="ARBA00023315"/>
    </source>
</evidence>
<evidence type="ECO:0000256" key="2">
    <source>
        <dbReference type="ARBA" id="ARBA00022553"/>
    </source>
</evidence>
<keyword evidence="1" id="KW-0596">Phosphopantetheine</keyword>
<keyword evidence="15" id="KW-1185">Reference proteome</keyword>
<dbReference type="InterPro" id="IPR013968">
    <property type="entry name" value="PKS_KR"/>
</dbReference>
<dbReference type="Pfam" id="PF08240">
    <property type="entry name" value="ADH_N"/>
    <property type="match status" value="1"/>
</dbReference>
<evidence type="ECO:0000259" key="12">
    <source>
        <dbReference type="PROSITE" id="PS52004"/>
    </source>
</evidence>
<comment type="caution">
    <text evidence="14">The sequence shown here is derived from an EMBL/GenBank/DDBJ whole genome shotgun (WGS) entry which is preliminary data.</text>
</comment>
<gene>
    <name evidence="14" type="ORF">PVAG01_03261</name>
</gene>
<dbReference type="Pfam" id="PF14765">
    <property type="entry name" value="PS-DH"/>
    <property type="match status" value="1"/>
</dbReference>
<dbReference type="InterPro" id="IPR013154">
    <property type="entry name" value="ADH-like_N"/>
</dbReference>
<keyword evidence="4" id="KW-0808">Transferase</keyword>
<evidence type="ECO:0000256" key="5">
    <source>
        <dbReference type="ARBA" id="ARBA00022857"/>
    </source>
</evidence>
<accession>A0ABR4PTB7</accession>
<feature type="domain" description="Carrier" evidence="11">
    <location>
        <begin position="2244"/>
        <end position="2321"/>
    </location>
</feature>
<organism evidence="14 15">
    <name type="scientific">Phlyctema vagabunda</name>
    <dbReference type="NCBI Taxonomy" id="108571"/>
    <lineage>
        <taxon>Eukaryota</taxon>
        <taxon>Fungi</taxon>
        <taxon>Dikarya</taxon>
        <taxon>Ascomycota</taxon>
        <taxon>Pezizomycotina</taxon>
        <taxon>Leotiomycetes</taxon>
        <taxon>Helotiales</taxon>
        <taxon>Dermateaceae</taxon>
        <taxon>Phlyctema</taxon>
    </lineage>
</organism>
<dbReference type="PANTHER" id="PTHR43775:SF37">
    <property type="entry name" value="SI:DKEY-61P9.11"/>
    <property type="match status" value="1"/>
</dbReference>
<dbReference type="InterPro" id="IPR020845">
    <property type="entry name" value="AMP-binding_CS"/>
</dbReference>
<evidence type="ECO:0000313" key="15">
    <source>
        <dbReference type="Proteomes" id="UP001629113"/>
    </source>
</evidence>
<evidence type="ECO:0000256" key="10">
    <source>
        <dbReference type="SAM" id="MobiDB-lite"/>
    </source>
</evidence>
<dbReference type="Pfam" id="PF00109">
    <property type="entry name" value="ketoacyl-synt"/>
    <property type="match status" value="1"/>
</dbReference>
<dbReference type="Pfam" id="PF00107">
    <property type="entry name" value="ADH_zinc_N"/>
    <property type="match status" value="1"/>
</dbReference>
<feature type="active site" description="Proton donor; for dehydratase activity" evidence="9">
    <location>
        <position position="1148"/>
    </location>
</feature>
<keyword evidence="6" id="KW-0511">Multifunctional enzyme</keyword>
<dbReference type="InterPro" id="IPR057326">
    <property type="entry name" value="KR_dom"/>
</dbReference>
<dbReference type="Pfam" id="PF16197">
    <property type="entry name" value="KAsynt_C_assoc"/>
    <property type="match status" value="1"/>
</dbReference>
<dbReference type="SUPFAM" id="SSF47336">
    <property type="entry name" value="ACP-like"/>
    <property type="match status" value="2"/>
</dbReference>
<dbReference type="CDD" id="cd05930">
    <property type="entry name" value="A_NRPS"/>
    <property type="match status" value="1"/>
</dbReference>
<dbReference type="InterPro" id="IPR016036">
    <property type="entry name" value="Malonyl_transacylase_ACP-bd"/>
</dbReference>
<dbReference type="SMART" id="SM00827">
    <property type="entry name" value="PKS_AT"/>
    <property type="match status" value="1"/>
</dbReference>
<evidence type="ECO:0000256" key="8">
    <source>
        <dbReference type="ARBA" id="ARBA00029443"/>
    </source>
</evidence>
<feature type="domain" description="Ketosynthase family 3 (KS3)" evidence="12">
    <location>
        <begin position="56"/>
        <end position="479"/>
    </location>
</feature>
<dbReference type="SMART" id="SM00825">
    <property type="entry name" value="PKS_KS"/>
    <property type="match status" value="1"/>
</dbReference>
<reference evidence="14 15" key="1">
    <citation type="submission" date="2024-06" db="EMBL/GenBank/DDBJ databases">
        <title>Complete genome of Phlyctema vagabunda strain 19-DSS-EL-015.</title>
        <authorList>
            <person name="Fiorenzani C."/>
        </authorList>
    </citation>
    <scope>NUCLEOTIDE SEQUENCE [LARGE SCALE GENOMIC DNA]</scope>
    <source>
        <strain evidence="14 15">19-DSS-EL-015</strain>
    </source>
</reference>
<dbReference type="InterPro" id="IPR000873">
    <property type="entry name" value="AMP-dep_synth/lig_dom"/>
</dbReference>
<dbReference type="Pfam" id="PF00501">
    <property type="entry name" value="AMP-binding"/>
    <property type="match status" value="1"/>
</dbReference>
<dbReference type="Gene3D" id="3.10.129.110">
    <property type="entry name" value="Polyketide synthase dehydratase"/>
    <property type="match status" value="1"/>
</dbReference>
<dbReference type="Gene3D" id="3.30.559.30">
    <property type="entry name" value="Nonribosomal peptide synthetase, condensation domain"/>
    <property type="match status" value="1"/>
</dbReference>
<dbReference type="InterPro" id="IPR049552">
    <property type="entry name" value="PKS_DH_N"/>
</dbReference>
<dbReference type="InterPro" id="IPR020841">
    <property type="entry name" value="PKS_Beta-ketoAc_synthase_dom"/>
</dbReference>
<dbReference type="CDD" id="cd05195">
    <property type="entry name" value="enoyl_red"/>
    <property type="match status" value="1"/>
</dbReference>
<dbReference type="Gene3D" id="2.30.38.10">
    <property type="entry name" value="Luciferase, Domain 3"/>
    <property type="match status" value="1"/>
</dbReference>
<dbReference type="InterPro" id="IPR011032">
    <property type="entry name" value="GroES-like_sf"/>
</dbReference>
<dbReference type="InterPro" id="IPR001242">
    <property type="entry name" value="Condensation_dom"/>
</dbReference>
<dbReference type="PANTHER" id="PTHR43775">
    <property type="entry name" value="FATTY ACID SYNTHASE"/>
    <property type="match status" value="1"/>
</dbReference>
<dbReference type="InterPro" id="IPR032821">
    <property type="entry name" value="PKS_assoc"/>
</dbReference>
<dbReference type="InterPro" id="IPR020806">
    <property type="entry name" value="PKS_PP-bd"/>
</dbReference>
<dbReference type="InterPro" id="IPR020843">
    <property type="entry name" value="ER"/>
</dbReference>
<dbReference type="InterPro" id="IPR050091">
    <property type="entry name" value="PKS_NRPS_Biosynth_Enz"/>
</dbReference>
<dbReference type="Gene3D" id="3.40.366.10">
    <property type="entry name" value="Malonyl-Coenzyme A Acyl Carrier Protein, domain 2"/>
    <property type="match status" value="1"/>
</dbReference>
<dbReference type="InterPro" id="IPR036736">
    <property type="entry name" value="ACP-like_sf"/>
</dbReference>
<keyword evidence="2" id="KW-0597">Phosphoprotein</keyword>
<sequence length="3910" mass="434297">MTKPFNGDDMYGDESKESSLDNFLDGSPEITTDSEMTELSSQDSMPLPNMADHFSSDPSVVVGMACRVPGATNTRDLWKNLAEKKDLRGKMPTDRFNVDAFYHPEGSNKGTTNAKYGYFLDQDLSMFDNEFFAISGKEAESMDPQQRLLLEVVYEALENAGITLSDISGSRTSVFCGSFSNDYHDMSNRDVMQYPKYLVTGTGNALLSNRISYFYDLHGPSMTIDTACSSSLICLHLGSQSLQNQESDISIVAGSALHFDPSIFVSMTDLGMLATDGISRAFDAAGSGYARGEGVCAVILKRQSLAEANGDKIRAVIRATCSNHDGTKEGITVPNGTVQEALILETYKQAGISTADTCYFEAHGTGTKVGDPREAKAIGNVFASHREEALIVGSVKSNIGHLEGASGLAGFIKATMTVENGQIMPNLHFKNPNPEIDLEALKIRIPTEVEEWNSASGLRRASVNSFGYGGSNAHVIVENYVPRRPRLGEPNQPVLGRPFLAPLTSHSEKAGALWTLKLAEYVKQYPDVNVQDLAYTLSVRRSMHKYRSFVVASAYTGFLAGLENPPPVACWKRAPDQYPRVGFVFTGQGAQWHESNISQSLYSQPLCAAIQLGIIELLKAWDIKPSAVVGHSSGEIVAAYSAGLLSFEDAIICAYYRGLYMSKGVENNGETTHFSAGAMMAVTLTREEGLAELAAYSGRVVLAAVNSPSSLTFSGDKDAILEIKESLDRRDIFARLLKVEQAFHSHHMIPLAPAFEKALGAALSTERRTASCLLVSTVTGRKASALKMDAAYWAANMTGVVRYSEALTGILLDDDDERNLDVLVEIGAHPALKGPSKQILKAHSLTIPYLASLTRDIPAFDSLLTCAGQLFQLGYPVNLEAINGDISSEDASLYQTSGAKALDNIPTYAWDHRKFWAETRVIKELRTRTSRHSLLGARIPGTIPSCPQWRNYLRADEIPWLVQHVVDGRAIYPAAAFISMAIEAIVSTTHTFHEIKIRDLMFKQPLNIPNTEVGVEIVFTLQELPISAKSVSHRWYRFTICSFDENSKPLEHCHGQICAETGDDTGSSHIDCSERYKKFQVQTTRRRNHVHFYENLQKLGLDYGREFRLLTGDVESGPGFAIGTLEFYPEATITCEADTCILHPTVLDASFHTIFASIETRLAIPINEAFVPTFIRSMTVSGISGASKNSSLRQDYKVMTETKLPGARVAINKLCLLSAEPDSLLVNIDGLEVTALGNEAASNDPKRHLFFQVQWKPAFDQLGNNTYTPNSHEISDLMEMYVHQFPNADILHATPSIESTREVLRYLGGNSERTRRFHTISVHSNEQIRDDLSQYLESECSGLYNKNSWTEELFDVVVVSYPSDTAALIERLKPNGVLIIDHVRLDDQLKFRGLQILFANENHSIFRNSSHQHQSDTEDLLVLVSDRLSERTQEVCSRLRIAYAGQLDVIPLEDWAKTTNSTSNIISLVNLDDDLFFNHTEDDDTKFLSVQTLFKSYKKNIVWVLNGVSQETSNPSQALAQGLIRTIRNENQDLRLLTLDLSEDFQPSKAAIRILQVLDPSLTEDDVVDRDGVLYIPRIEADCKLNRKLPNESNRKPRLEPLRQDRPLALRIGTVGLLDSLRFDDDDNILNSDLADDEVEIEVRASAINFRDIAASMGIIDDYRLGDECSGVVLRTGNKVASSDFKPGDHVLACRPGQGAHRSIVRNPAMLCQKFNGEMDFVTAASFQGVLTTAYYSLVDVARIQPGEFCLVHSAAGGVGQMAIQLVQMLGGIPIATVGSQAKRDFLKESFGLQDAMIFSSRDPSFVDGVLKVTDGRGCDIAINSLAGELLHATWKCIAPFGRLIEIGKRDIHENSKLDMDPFRHNVIYASVDMITIYLLNKPLVGRLMRDSYRLITSKKVRPPGPLKVVSYAEAQKGFRLLQMGKYFGKVVLVPKENELVPVVPSSYHNLSMQFDPTKSYLLVGGLGGIGRALAEWMFLKGARKMIFFSRSGSDSAEAKTTVEWLVLRNVHVTIHRGDVSNTADVESCIRSAGHMLSGIFFAAMVLRDTPFATMSFKQWKDCVDPKVRGAYNLHRMTRQSDLDFFICFSSGNAVLGSMAQANYAAANCYLDALMRHRRENGLPGTTMNVGMVSGVGVVAQDAALESLMTQLGYEPITEAELFYMIEEALAQPGSKTSLHPCVENYDYHRVVTGINMQRKDLYWASRAIFRNLYANLDVGTRADRSGTAFNLLAALHAAKGPEEKSTILLHVFVEKVASVLVIPADAILPANPLSAYGLDSIVALEFRKWFSQTLGVDIPLFEIVGAKSITILLEKVMQSLAASSSNSHSNLGNTGMSSISPTAPRLNSQGKIPSEILALGDKANRPTRIPISSYQGRIWFLHNILADPSSLNFTVVCHARGKPSSKWIIKALSELVHRNEILRTSYLEGDDFTEQEALDNFPALETQILDLSHEADAEKVFNEVALIELRSKPLRIDRGESMRTALVKLSEKNYAMVFVFHHIAVDNGSTESAMAQFTGLYNALATGKDTTVVQAPKVSYADFTLWHNKKLARPISQQHIKWWVSHLMDAPATSRLLPFAKVATRPMKQTMSRTILRQILPSSVLKRMKRISSELRATPFQFLLSSFRAFIHRYTKEDDMTLLMVDGNRPHPEFDSMLGFFVNIVPLRCRNTCEGNFERLISEIKTTVEEARQHSDIPFDVIVSSLNTNRTESHFPLGQVTINYQMYAGKLPKYKTADFEITDVLVEDIPTSSDMALEATEDPRGLKLRFEYDSFLYGEDEMARFFENFVVFMTSVVKDHRQIIGEIEMCGPQELRHLKANCWGLDLKDNAWNLDSVSDRILMNVRERPGSLAIITSEGNSITYTELVRMAEAIAYNLQESHVQPGQLVGVIAKPSIDMVAAMMAVVFLRCGYVPLDHKFAQGRLVHMIMDSGCSCILVDDELLDFGSELARASSSCPLIISLSTSKASTGSLSPVPARPHDPFYVIYTSGSTGKPKGVLISHENIQSALGSHEQFHRFTADDTFLFHSSIAFDLSAAQIWGCLTAGAKMALATESTRQDPSQLATFIRDADVTITYFPSTQFATVLQHGRSELAACSRYRHAIFAGEYLPIRLVKAIYDLKTPVVVFNQWGPTETTIQTSSHKAEYTNDLEINLPVGHPLANCSHYVVDSRMNPVPADVVGELCIGGPQVGKGYLNLMQNTKDLFLEDPFASESFRNLGWTMLYKTGDKGRFLADGQIDFKGRISGDRQIKLRGLRIDLAEIEHEIHSASGFLDGQSQLADVAVLVRKRETSSDAILWTDEGDLVAFLVPGKHEPMNLDHQNMVDHIHSALKTSLNYYMLPSRYIFVPTLSKFVSSKVDRKWLLSVDKNPMYPSSIALGSPQGNLRTNREAAVLKSVTKAFRDVLKLSKTQQLDPNGSFFDFGGQSLLMLRLRSVLKRKYELDIPLVDLFKLSTPHAISKWIVAHQENARLGLFEIDWPSETTLPNDGQYFPRTKTKVVYHSDIKHVLVTGADSPLVIEILRTLLKAWPSATFHLIGTKAFPDDYVPTLAEVLNIDRNTPEGSPLSRICVYSGSLLHSNFGLTENEFSVLGRTVQVIYHLGVETSLLKSYQDLRNINVQRVLDIIKLSSYGDNPTPINYLSTWSVPHLQKLPGTKLPPSGLNLREDCPSFEPDGSSELGYFKSRWVAETLLCRAAERGFPVVIYRASAIVPRVHDLSSLSMMSPTDNFTLSIILATLDLGIVPDVALEDPPFAIDFVTTDYLSSLLVRLSISWFDRHISGVQCNEKAKYYHISNPAPLKLRDLPLIFSRLRSQGLDAPKDIVTTSQWLSMMRQRLSMRGRDSLETEIQIKVLEEFIRMKHLMFSLETTETQRELEIEGQDIKERVGNAYCPRIDQEFITGLLNLNVSS</sequence>
<dbReference type="Gene3D" id="3.30.559.10">
    <property type="entry name" value="Chloramphenicol acetyltransferase-like domain"/>
    <property type="match status" value="1"/>
</dbReference>
<evidence type="ECO:0000256" key="6">
    <source>
        <dbReference type="ARBA" id="ARBA00023268"/>
    </source>
</evidence>
<keyword evidence="3" id="KW-0436">Ligase</keyword>
<dbReference type="Gene3D" id="3.90.180.10">
    <property type="entry name" value="Medium-chain alcohol dehydrogenases, catalytic domain"/>
    <property type="match status" value="1"/>
</dbReference>
<comment type="similarity">
    <text evidence="8">In the C-terminal section; belongs to the NRP synthetase family.</text>
</comment>
<dbReference type="InterPro" id="IPR045851">
    <property type="entry name" value="AMP-bd_C_sf"/>
</dbReference>
<dbReference type="PROSITE" id="PS50075">
    <property type="entry name" value="CARRIER"/>
    <property type="match status" value="2"/>
</dbReference>
<feature type="region of interest" description="C-terminal hotdog fold" evidence="9">
    <location>
        <begin position="1084"/>
        <end position="1242"/>
    </location>
</feature>
<proteinExistence type="inferred from homology"/>
<dbReference type="PROSITE" id="PS52019">
    <property type="entry name" value="PKS_MFAS_DH"/>
    <property type="match status" value="1"/>
</dbReference>
<dbReference type="InterPro" id="IPR010071">
    <property type="entry name" value="AA_adenyl_dom"/>
</dbReference>
<dbReference type="InterPro" id="IPR016035">
    <property type="entry name" value="Acyl_Trfase/lysoPLipase"/>
</dbReference>
<evidence type="ECO:0000256" key="3">
    <source>
        <dbReference type="ARBA" id="ARBA00022598"/>
    </source>
</evidence>
<dbReference type="PROSITE" id="PS52004">
    <property type="entry name" value="KS3_2"/>
    <property type="match status" value="1"/>
</dbReference>
<feature type="region of interest" description="Disordered" evidence="10">
    <location>
        <begin position="2326"/>
        <end position="2348"/>
    </location>
</feature>
<dbReference type="Pfam" id="PF07993">
    <property type="entry name" value="NAD_binding_4"/>
    <property type="match status" value="1"/>
</dbReference>
<dbReference type="InterPro" id="IPR023213">
    <property type="entry name" value="CAT-like_dom_sf"/>
</dbReference>
<dbReference type="InterPro" id="IPR014031">
    <property type="entry name" value="Ketoacyl_synth_C"/>
</dbReference>
<dbReference type="PROSITE" id="PS00455">
    <property type="entry name" value="AMP_BINDING"/>
    <property type="match status" value="1"/>
</dbReference>
<dbReference type="NCBIfam" id="TIGR01733">
    <property type="entry name" value="AA-adenyl-dom"/>
    <property type="match status" value="1"/>
</dbReference>
<dbReference type="Pfam" id="PF21089">
    <property type="entry name" value="PKS_DH_N"/>
    <property type="match status" value="1"/>
</dbReference>
<name>A0ABR4PTB7_9HELO</name>
<dbReference type="Pfam" id="PF02801">
    <property type="entry name" value="Ketoacyl-synt_C"/>
    <property type="match status" value="1"/>
</dbReference>
<dbReference type="InterPro" id="IPR049900">
    <property type="entry name" value="PKS_mFAS_DH"/>
</dbReference>
<evidence type="ECO:0000259" key="13">
    <source>
        <dbReference type="PROSITE" id="PS52019"/>
    </source>
</evidence>
<evidence type="ECO:0000256" key="1">
    <source>
        <dbReference type="ARBA" id="ARBA00022450"/>
    </source>
</evidence>
<dbReference type="InterPro" id="IPR016039">
    <property type="entry name" value="Thiolase-like"/>
</dbReference>
<dbReference type="Pfam" id="PF00698">
    <property type="entry name" value="Acyl_transf_1"/>
    <property type="match status" value="1"/>
</dbReference>
<dbReference type="Pfam" id="PF08659">
    <property type="entry name" value="KR"/>
    <property type="match status" value="1"/>
</dbReference>
<dbReference type="Gene3D" id="3.40.50.980">
    <property type="match status" value="2"/>
</dbReference>
<dbReference type="SUPFAM" id="SSF50129">
    <property type="entry name" value="GroES-like"/>
    <property type="match status" value="1"/>
</dbReference>